<gene>
    <name evidence="2" type="ORF">VDLFYP95_00455</name>
</gene>
<keyword evidence="1" id="KW-0472">Membrane</keyword>
<organism evidence="2">
    <name type="scientific">Veillonella dispar</name>
    <dbReference type="NCBI Taxonomy" id="39778"/>
    <lineage>
        <taxon>Bacteria</taxon>
        <taxon>Bacillati</taxon>
        <taxon>Bacillota</taxon>
        <taxon>Negativicutes</taxon>
        <taxon>Veillonellales</taxon>
        <taxon>Veillonellaceae</taxon>
        <taxon>Veillonella</taxon>
    </lineage>
</organism>
<dbReference type="RefSeq" id="WP_155086708.1">
    <property type="nucleotide sequence ID" value="NZ_CACRUF010000007.1"/>
</dbReference>
<reference evidence="2" key="1">
    <citation type="submission" date="2019-11" db="EMBL/GenBank/DDBJ databases">
        <authorList>
            <person name="Feng L."/>
        </authorList>
    </citation>
    <scope>NUCLEOTIDE SEQUENCE</scope>
    <source>
        <strain evidence="2">VdisparLFYP95</strain>
    </source>
</reference>
<feature type="transmembrane region" description="Helical" evidence="1">
    <location>
        <begin position="6"/>
        <end position="31"/>
    </location>
</feature>
<evidence type="ECO:0000313" key="2">
    <source>
        <dbReference type="EMBL" id="VYT68179.1"/>
    </source>
</evidence>
<name>A0A6N2YML7_9FIRM</name>
<dbReference type="AlphaFoldDB" id="A0A6N2YML7"/>
<dbReference type="EMBL" id="CACRUF010000007">
    <property type="protein sequence ID" value="VYT68179.1"/>
    <property type="molecule type" value="Genomic_DNA"/>
</dbReference>
<sequence length="118" mass="13678">MYGDALVSTAIIMFILPVILSVFWMATLTIYKAYYWDYIVQDTVTYLEESKSQYYKTGHIQEGIHNSQFIMSPRESITYKTHLEPTVENGIALQRLTVQAIDNETIVYSLSLVLEEIR</sequence>
<accession>A0A6N2YML7</accession>
<evidence type="ECO:0000256" key="1">
    <source>
        <dbReference type="SAM" id="Phobius"/>
    </source>
</evidence>
<proteinExistence type="predicted"/>
<keyword evidence="1" id="KW-0812">Transmembrane</keyword>
<protein>
    <submittedName>
        <fullName evidence="2">Uncharacterized protein</fullName>
    </submittedName>
</protein>
<keyword evidence="1" id="KW-1133">Transmembrane helix</keyword>